<dbReference type="GO" id="GO:0008270">
    <property type="term" value="F:zinc ion binding"/>
    <property type="evidence" value="ECO:0007669"/>
    <property type="project" value="InterPro"/>
</dbReference>
<evidence type="ECO:0000313" key="2">
    <source>
        <dbReference type="Proteomes" id="UP000507470"/>
    </source>
</evidence>
<dbReference type="InterPro" id="IPR036875">
    <property type="entry name" value="Znf_CCHC_sf"/>
</dbReference>
<evidence type="ECO:0008006" key="3">
    <source>
        <dbReference type="Google" id="ProtNLM"/>
    </source>
</evidence>
<name>A0A6J8CFZ9_MYTCO</name>
<organism evidence="1 2">
    <name type="scientific">Mytilus coruscus</name>
    <name type="common">Sea mussel</name>
    <dbReference type="NCBI Taxonomy" id="42192"/>
    <lineage>
        <taxon>Eukaryota</taxon>
        <taxon>Metazoa</taxon>
        <taxon>Spiralia</taxon>
        <taxon>Lophotrochozoa</taxon>
        <taxon>Mollusca</taxon>
        <taxon>Bivalvia</taxon>
        <taxon>Autobranchia</taxon>
        <taxon>Pteriomorphia</taxon>
        <taxon>Mytilida</taxon>
        <taxon>Mytiloidea</taxon>
        <taxon>Mytilidae</taxon>
        <taxon>Mytilinae</taxon>
        <taxon>Mytilus</taxon>
    </lineage>
</organism>
<dbReference type="Gene3D" id="4.10.60.10">
    <property type="entry name" value="Zinc finger, CCHC-type"/>
    <property type="match status" value="1"/>
</dbReference>
<keyword evidence="2" id="KW-1185">Reference proteome</keyword>
<dbReference type="OrthoDB" id="6123064at2759"/>
<gene>
    <name evidence="1" type="ORF">MCOR_30059</name>
</gene>
<dbReference type="EMBL" id="CACVKT020005500">
    <property type="protein sequence ID" value="CAC5395383.1"/>
    <property type="molecule type" value="Genomic_DNA"/>
</dbReference>
<proteinExistence type="predicted"/>
<evidence type="ECO:0000313" key="1">
    <source>
        <dbReference type="EMBL" id="CAC5395383.1"/>
    </source>
</evidence>
<dbReference type="Proteomes" id="UP000507470">
    <property type="component" value="Unassembled WGS sequence"/>
</dbReference>
<sequence length="353" mass="39402">MNISFTVPFSNNLDDDTSSVLNDSFIEENEFPDHDQSESSVVIAPIIDAVPTPSSKGETTPQPFKIATVPDTPVPLPKFPKLLTMDKLAKCSTFSGYLQDNAKRFLAEFESYALLHDLAEQDKRRIAAFHLHSATVIMESELFQSLILSPGQSLEDYYSQILEKAQILQKPNHEVVAKFISGLPDKMSFFVRAGQPVDIQSSLTAAKMAEACGYRQYNDVVNAIKHKQQHQHVEPPEKVSELSEMKEQIKLLTDLVSKMHTGQQPHTRNEMPPNNALPRQSRFDNAECRKCKGLGHFQRVCNWNSAGPSQPNAQCQLCHQFGHTASSCFTLSAIAQGNQLNPADRHSRPGFPQ</sequence>
<dbReference type="AlphaFoldDB" id="A0A6J8CFZ9"/>
<reference evidence="1 2" key="1">
    <citation type="submission" date="2020-06" db="EMBL/GenBank/DDBJ databases">
        <authorList>
            <person name="Li R."/>
            <person name="Bekaert M."/>
        </authorList>
    </citation>
    <scope>NUCLEOTIDE SEQUENCE [LARGE SCALE GENOMIC DNA]</scope>
    <source>
        <strain evidence="2">wild</strain>
    </source>
</reference>
<dbReference type="SUPFAM" id="SSF57756">
    <property type="entry name" value="Retrovirus zinc finger-like domains"/>
    <property type="match status" value="1"/>
</dbReference>
<protein>
    <recommendedName>
        <fullName evidence="3">CCHC-type domain-containing protein</fullName>
    </recommendedName>
</protein>
<dbReference type="GO" id="GO:0003676">
    <property type="term" value="F:nucleic acid binding"/>
    <property type="evidence" value="ECO:0007669"/>
    <property type="project" value="InterPro"/>
</dbReference>
<accession>A0A6J8CFZ9</accession>